<dbReference type="Gene3D" id="3.20.20.70">
    <property type="entry name" value="Aldolase class I"/>
    <property type="match status" value="1"/>
</dbReference>
<dbReference type="InterPro" id="IPR006268">
    <property type="entry name" value="DAHP_syn_2"/>
</dbReference>
<feature type="domain" description="DAHP synthetase I/KDSA" evidence="2">
    <location>
        <begin position="85"/>
        <end position="324"/>
    </location>
</feature>
<keyword evidence="5" id="KW-1185">Reference proteome</keyword>
<keyword evidence="1 4" id="KW-0808">Transferase</keyword>
<dbReference type="KEGG" id="ifn:GM661_09640"/>
<dbReference type="GO" id="GO:0003849">
    <property type="term" value="F:3-deoxy-7-phosphoheptulonate synthase activity"/>
    <property type="evidence" value="ECO:0007669"/>
    <property type="project" value="UniProtKB-EC"/>
</dbReference>
<name>A0A8A7KJB7_9FIRM</name>
<reference evidence="4" key="1">
    <citation type="submission" date="2019-12" db="EMBL/GenBank/DDBJ databases">
        <authorList>
            <person name="zhang j."/>
            <person name="sun C.M."/>
        </authorList>
    </citation>
    <scope>NUCLEOTIDE SEQUENCE</scope>
    <source>
        <strain evidence="4">NS-1</strain>
    </source>
</reference>
<sequence>MIIVMKDKAKEKEIKQVVDRVEELGYTPHPSRGAKKMLIGIIGDLNREELIDSLGAYPGIDKLVPIMEPYKLVGRSFKDNTSIIDLGDGVTIGGKEILVMAGPCAVESEEQIIKTAAAVKKSGAKVLRGGAFKPRTSPYSFQGMQEEGLKLLKTASDETGLKVITEVVDPRDVELVGNYTDVFQIGARNMQNFYLLKEVGKSNKAVLLKRGMSATYKEFLMAAEYIMSEGNYNVILCERGIRTFETYTRNTLDLVGIPVLKKLSHLPVVIDPSHGTGQWELVTPAARGAVAMGADGLIVEVHPEPTKALSDGQQSLKFSKFTAMIDDLSQIANAVGREI</sequence>
<dbReference type="EMBL" id="CP046640">
    <property type="protein sequence ID" value="QTL98224.1"/>
    <property type="molecule type" value="Genomic_DNA"/>
</dbReference>
<organism evidence="4 5">
    <name type="scientific">Iocasia fonsfrigidae</name>
    <dbReference type="NCBI Taxonomy" id="2682810"/>
    <lineage>
        <taxon>Bacteria</taxon>
        <taxon>Bacillati</taxon>
        <taxon>Bacillota</taxon>
        <taxon>Clostridia</taxon>
        <taxon>Halanaerobiales</taxon>
        <taxon>Halanaerobiaceae</taxon>
        <taxon>Iocasia</taxon>
    </lineage>
</organism>
<dbReference type="NCBIfam" id="NF009239">
    <property type="entry name" value="PRK12595.1"/>
    <property type="match status" value="1"/>
</dbReference>
<protein>
    <submittedName>
        <fullName evidence="4">3-deoxy-7-phosphoheptulonate synthase</fullName>
        <ecNumber evidence="4">2.5.1.54</ecNumber>
    </submittedName>
</protein>
<dbReference type="RefSeq" id="WP_230866676.1">
    <property type="nucleotide sequence ID" value="NZ_CP046640.1"/>
</dbReference>
<dbReference type="NCBIfam" id="NF006421">
    <property type="entry name" value="PRK08673.1"/>
    <property type="match status" value="1"/>
</dbReference>
<dbReference type="Gene3D" id="3.30.70.1140">
    <property type="entry name" value="Phospho-2-dehydro-3-deoxyheptonate aldolase, domain 1"/>
    <property type="match status" value="1"/>
</dbReference>
<evidence type="ECO:0000259" key="2">
    <source>
        <dbReference type="Pfam" id="PF00793"/>
    </source>
</evidence>
<dbReference type="InterPro" id="IPR052899">
    <property type="entry name" value="Class-I_DAHP_synthase"/>
</dbReference>
<feature type="domain" description="DAHP synthase ferredoxin-like" evidence="3">
    <location>
        <begin position="1"/>
        <end position="68"/>
    </location>
</feature>
<dbReference type="GO" id="GO:0016832">
    <property type="term" value="F:aldehyde-lyase activity"/>
    <property type="evidence" value="ECO:0007669"/>
    <property type="project" value="InterPro"/>
</dbReference>
<evidence type="ECO:0000256" key="1">
    <source>
        <dbReference type="ARBA" id="ARBA00022679"/>
    </source>
</evidence>
<dbReference type="PANTHER" id="PTHR43018:SF2">
    <property type="entry name" value="PHOSPHO-2-DEHYDRO-3-DEOXYHEPTONATE ALDOLASE"/>
    <property type="match status" value="1"/>
</dbReference>
<dbReference type="InterPro" id="IPR013785">
    <property type="entry name" value="Aldolase_TIM"/>
</dbReference>
<dbReference type="PANTHER" id="PTHR43018">
    <property type="entry name" value="PHOSPHO-2-DEHYDRO-3-DEOXYHEPTONATE ALDOLASE"/>
    <property type="match status" value="1"/>
</dbReference>
<proteinExistence type="predicted"/>
<dbReference type="EC" id="2.5.1.54" evidence="4"/>
<dbReference type="SUPFAM" id="SSF51569">
    <property type="entry name" value="Aldolase"/>
    <property type="match status" value="1"/>
</dbReference>
<dbReference type="NCBIfam" id="TIGR01361">
    <property type="entry name" value="DAHP_synth_Bsub"/>
    <property type="match status" value="1"/>
</dbReference>
<dbReference type="GO" id="GO:0009073">
    <property type="term" value="P:aromatic amino acid family biosynthetic process"/>
    <property type="evidence" value="ECO:0007669"/>
    <property type="project" value="InterPro"/>
</dbReference>
<dbReference type="Pfam" id="PF18152">
    <property type="entry name" value="DAHP_snth_FXD"/>
    <property type="match status" value="1"/>
</dbReference>
<dbReference type="Proteomes" id="UP000665020">
    <property type="component" value="Chromosome"/>
</dbReference>
<evidence type="ECO:0000313" key="4">
    <source>
        <dbReference type="EMBL" id="QTL98224.1"/>
    </source>
</evidence>
<dbReference type="AlphaFoldDB" id="A0A8A7KJB7"/>
<evidence type="ECO:0000313" key="5">
    <source>
        <dbReference type="Proteomes" id="UP000665020"/>
    </source>
</evidence>
<dbReference type="InterPro" id="IPR006218">
    <property type="entry name" value="DAHP1/KDSA"/>
</dbReference>
<dbReference type="Pfam" id="PF00793">
    <property type="entry name" value="DAHP_synth_1"/>
    <property type="match status" value="1"/>
</dbReference>
<dbReference type="InterPro" id="IPR041071">
    <property type="entry name" value="DAHP_snth_FXD"/>
</dbReference>
<evidence type="ECO:0000259" key="3">
    <source>
        <dbReference type="Pfam" id="PF18152"/>
    </source>
</evidence>
<gene>
    <name evidence="4" type="primary">aroF</name>
    <name evidence="4" type="ORF">GM661_09640</name>
</gene>
<accession>A0A8A7KJB7</accession>